<dbReference type="PRINTS" id="PR00950">
    <property type="entry name" value="TYPE3IMSPROT"/>
</dbReference>
<feature type="transmembrane region" description="Helical" evidence="3">
    <location>
        <begin position="92"/>
        <end position="113"/>
    </location>
</feature>
<feature type="transmembrane region" description="Helical" evidence="3">
    <location>
        <begin position="153"/>
        <end position="171"/>
    </location>
</feature>
<keyword evidence="4" id="KW-0282">Flagellum</keyword>
<proteinExistence type="inferred from homology"/>
<evidence type="ECO:0000256" key="2">
    <source>
        <dbReference type="SAM" id="MobiDB-lite"/>
    </source>
</evidence>
<dbReference type="InterPro" id="IPR006135">
    <property type="entry name" value="T3SS_substrate_exporter"/>
</dbReference>
<evidence type="ECO:0000256" key="3">
    <source>
        <dbReference type="SAM" id="Phobius"/>
    </source>
</evidence>
<gene>
    <name evidence="4" type="ORF">SAMN04515673_102205</name>
</gene>
<keyword evidence="3" id="KW-0472">Membrane</keyword>
<evidence type="ECO:0000313" key="4">
    <source>
        <dbReference type="EMBL" id="SFR00706.1"/>
    </source>
</evidence>
<dbReference type="InterPro" id="IPR029025">
    <property type="entry name" value="T3SS_substrate_exporter_C"/>
</dbReference>
<dbReference type="AlphaFoldDB" id="A0A1I6D5E3"/>
<dbReference type="GO" id="GO:0005886">
    <property type="term" value="C:plasma membrane"/>
    <property type="evidence" value="ECO:0007669"/>
    <property type="project" value="TreeGrafter"/>
</dbReference>
<dbReference type="RefSeq" id="WP_092076868.1">
    <property type="nucleotide sequence ID" value="NZ_FOYI01000002.1"/>
</dbReference>
<feature type="compositionally biased region" description="Basic and acidic residues" evidence="2">
    <location>
        <begin position="8"/>
        <end position="25"/>
    </location>
</feature>
<dbReference type="GO" id="GO:0009306">
    <property type="term" value="P:protein secretion"/>
    <property type="evidence" value="ECO:0007669"/>
    <property type="project" value="InterPro"/>
</dbReference>
<dbReference type="OrthoDB" id="9807950at2"/>
<dbReference type="STRING" id="871652.SAMN04515673_102205"/>
<dbReference type="PANTHER" id="PTHR30531:SF12">
    <property type="entry name" value="FLAGELLAR BIOSYNTHETIC PROTEIN FLHB"/>
    <property type="match status" value="1"/>
</dbReference>
<keyword evidence="3" id="KW-1133">Transmembrane helix</keyword>
<keyword evidence="3" id="KW-0812">Transmembrane</keyword>
<keyword evidence="5" id="KW-1185">Reference proteome</keyword>
<comment type="similarity">
    <text evidence="1">Belongs to the type III secretion exporter family.</text>
</comment>
<dbReference type="PANTHER" id="PTHR30531">
    <property type="entry name" value="FLAGELLAR BIOSYNTHETIC PROTEIN FLHB"/>
    <property type="match status" value="1"/>
</dbReference>
<dbReference type="Gene3D" id="6.10.250.2080">
    <property type="match status" value="1"/>
</dbReference>
<accession>A0A1I6D5E3</accession>
<evidence type="ECO:0000313" key="5">
    <source>
        <dbReference type="Proteomes" id="UP000199302"/>
    </source>
</evidence>
<dbReference type="SUPFAM" id="SSF160544">
    <property type="entry name" value="EscU C-terminal domain-like"/>
    <property type="match status" value="1"/>
</dbReference>
<dbReference type="EMBL" id="FOYI01000002">
    <property type="protein sequence ID" value="SFR00706.1"/>
    <property type="molecule type" value="Genomic_DNA"/>
</dbReference>
<evidence type="ECO:0000256" key="1">
    <source>
        <dbReference type="ARBA" id="ARBA00010690"/>
    </source>
</evidence>
<dbReference type="Gene3D" id="3.40.1690.10">
    <property type="entry name" value="secretion proteins EscU"/>
    <property type="match status" value="1"/>
</dbReference>
<reference evidence="4 5" key="1">
    <citation type="submission" date="2016-10" db="EMBL/GenBank/DDBJ databases">
        <authorList>
            <person name="de Groot N.N."/>
        </authorList>
    </citation>
    <scope>NUCLEOTIDE SEQUENCE [LARGE SCALE GENOMIC DNA]</scope>
    <source>
        <strain evidence="5">KMM 9023,NRIC 0796,JCM 17311,KCTC 23692</strain>
    </source>
</reference>
<dbReference type="Proteomes" id="UP000199302">
    <property type="component" value="Unassembled WGS sequence"/>
</dbReference>
<name>A0A1I6D5E3_9RHOB</name>
<feature type="region of interest" description="Disordered" evidence="2">
    <location>
        <begin position="1"/>
        <end position="25"/>
    </location>
</feature>
<dbReference type="Pfam" id="PF01312">
    <property type="entry name" value="Bac_export_2"/>
    <property type="match status" value="1"/>
</dbReference>
<keyword evidence="4" id="KW-0966">Cell projection</keyword>
<feature type="transmembrane region" description="Helical" evidence="3">
    <location>
        <begin position="183"/>
        <end position="214"/>
    </location>
</feature>
<protein>
    <submittedName>
        <fullName evidence="4">Flagellar biosynthetic protein FlhB</fullName>
    </submittedName>
</protein>
<organism evidence="4 5">
    <name type="scientific">Poseidonocella sedimentorum</name>
    <dbReference type="NCBI Taxonomy" id="871652"/>
    <lineage>
        <taxon>Bacteria</taxon>
        <taxon>Pseudomonadati</taxon>
        <taxon>Pseudomonadota</taxon>
        <taxon>Alphaproteobacteria</taxon>
        <taxon>Rhodobacterales</taxon>
        <taxon>Roseobacteraceae</taxon>
        <taxon>Poseidonocella</taxon>
    </lineage>
</organism>
<keyword evidence="4" id="KW-0969">Cilium</keyword>
<sequence>MSGDDDSAEKTLDPTPKKLEQAREKGEIVRSTDVNTAAVYGSMALVAAGFGAVSMDKIGAVLTRLIGRAPELADLFFEGSGQRLPGGLFSGILPSLSLWFIVPALAVLGSLFAQRAIVFAPSKLEPKLNRISPLSNAKNKFGRNGLFEFGKSFVKLVIYSIVLGAFLSARLDQMILAISTSPGAIAAMMCELCLQLLLIVIMVAIAIAVPDYLWQHFEHIRKNRMSRKEVMDEMKQSEGDPHMKQQRRHKGQEIALSQAIQEVPRADVVVVNPTHYAVALKWSRKRGEAPVCLAKGTDEIALRIRQIAQENGVPIHSDPPTARALHATIEIGQEIHEEHYAAVAVAIRFAERMRKKAKAQPWTI</sequence>